<dbReference type="Pfam" id="PF10604">
    <property type="entry name" value="Polyketide_cyc2"/>
    <property type="match status" value="1"/>
</dbReference>
<gene>
    <name evidence="1" type="ORF">WDV06_27080</name>
</gene>
<comment type="caution">
    <text evidence="1">The sequence shown here is derived from an EMBL/GenBank/DDBJ whole genome shotgun (WGS) entry which is preliminary data.</text>
</comment>
<dbReference type="SUPFAM" id="SSF55961">
    <property type="entry name" value="Bet v1-like"/>
    <property type="match status" value="1"/>
</dbReference>
<dbReference type="InterPro" id="IPR023393">
    <property type="entry name" value="START-like_dom_sf"/>
</dbReference>
<dbReference type="EMBL" id="JBBDHD010000093">
    <property type="protein sequence ID" value="MFH7598728.1"/>
    <property type="molecule type" value="Genomic_DNA"/>
</dbReference>
<organism evidence="1 2">
    <name type="scientific">Streptomyces racemochromogenes</name>
    <dbReference type="NCBI Taxonomy" id="67353"/>
    <lineage>
        <taxon>Bacteria</taxon>
        <taxon>Bacillati</taxon>
        <taxon>Actinomycetota</taxon>
        <taxon>Actinomycetes</taxon>
        <taxon>Kitasatosporales</taxon>
        <taxon>Streptomycetaceae</taxon>
        <taxon>Streptomyces</taxon>
    </lineage>
</organism>
<proteinExistence type="predicted"/>
<sequence length="148" mass="16793">MAVQHRLVRARPARVWEVLEDGNRYARWVVGTHDSTEAHGRWPQEGSTLRYRVRLGPLHYEGETVVRVNEAPDRLELEAVAGNSSARIAFEVRPWGSDTLVVMDEHPLRGRGWSFHHAAVDAVAQVRHRLLLARLARECEDGDSGDRS</sequence>
<dbReference type="CDD" id="cd07812">
    <property type="entry name" value="SRPBCC"/>
    <property type="match status" value="1"/>
</dbReference>
<reference evidence="1 2" key="1">
    <citation type="submission" date="2024-03" db="EMBL/GenBank/DDBJ databases">
        <title>Whole genome sequencing of Streptomyces racemochromogenes, to identify antimicrobial biosynthetic gene clusters.</title>
        <authorList>
            <person name="Suryawanshi P."/>
            <person name="Krishnaraj P.U."/>
            <person name="Arun Y.P."/>
            <person name="Suryawanshi M.P."/>
            <person name="Rakshit O."/>
        </authorList>
    </citation>
    <scope>NUCLEOTIDE SEQUENCE [LARGE SCALE GENOMIC DNA]</scope>
    <source>
        <strain evidence="1 2">AUDT626</strain>
    </source>
</reference>
<keyword evidence="2" id="KW-1185">Reference proteome</keyword>
<dbReference type="Proteomes" id="UP001610631">
    <property type="component" value="Unassembled WGS sequence"/>
</dbReference>
<protein>
    <submittedName>
        <fullName evidence="1">SRPBCC family protein</fullName>
    </submittedName>
</protein>
<evidence type="ECO:0000313" key="2">
    <source>
        <dbReference type="Proteomes" id="UP001610631"/>
    </source>
</evidence>
<name>A0ABW7PJZ4_9ACTN</name>
<dbReference type="RefSeq" id="WP_395512407.1">
    <property type="nucleotide sequence ID" value="NZ_JBBDHD010000093.1"/>
</dbReference>
<dbReference type="InterPro" id="IPR019587">
    <property type="entry name" value="Polyketide_cyclase/dehydratase"/>
</dbReference>
<accession>A0ABW7PJZ4</accession>
<evidence type="ECO:0000313" key="1">
    <source>
        <dbReference type="EMBL" id="MFH7598728.1"/>
    </source>
</evidence>
<dbReference type="Gene3D" id="3.30.530.20">
    <property type="match status" value="1"/>
</dbReference>